<keyword evidence="4" id="KW-1185">Reference proteome</keyword>
<dbReference type="PATRIC" id="fig|226186.12.peg.1916"/>
<dbReference type="Pfam" id="PF13847">
    <property type="entry name" value="Methyltransf_31"/>
    <property type="match status" value="1"/>
</dbReference>
<evidence type="ECO:0000313" key="2">
    <source>
        <dbReference type="EMBL" id="AAO76971.1"/>
    </source>
</evidence>
<dbReference type="GO" id="GO:0008168">
    <property type="term" value="F:methyltransferase activity"/>
    <property type="evidence" value="ECO:0000318"/>
    <property type="project" value="GO_Central"/>
</dbReference>
<dbReference type="OrthoDB" id="323463at2"/>
<dbReference type="Proteomes" id="UP000001414">
    <property type="component" value="Chromosome"/>
</dbReference>
<dbReference type="CDD" id="cd02440">
    <property type="entry name" value="AdoMet_MTases"/>
    <property type="match status" value="1"/>
</dbReference>
<dbReference type="AlphaFoldDB" id="Q877R4"/>
<dbReference type="STRING" id="226186.BT_1864"/>
<sequence>MNILEIGCGEGGNLLPFAEKECNVTGIDRSEERISQAISYFKLLGFNGRFIYSDFFDFSSEEDMNKYDIILIHDVIEHIDKCRKVEFILHAKEFLSETGIIFWGFPAWQMPFGGHQQICRNGFCSKMPFIHLLPLSVYNKILFIFGENDSCIKELLNIKAAGLSIEHFESIIKESNGRIVDRILWFINPHYKQKFKLKPRKLMPILSSIRYIRNYFSTSCFYITK</sequence>
<evidence type="ECO:0000313" key="3">
    <source>
        <dbReference type="EMBL" id="AAO78935.1"/>
    </source>
</evidence>
<evidence type="ECO:0000259" key="1">
    <source>
        <dbReference type="Pfam" id="PF13847"/>
    </source>
</evidence>
<dbReference type="InterPro" id="IPR050723">
    <property type="entry name" value="CFA/CMAS"/>
</dbReference>
<dbReference type="EnsemblBacteria" id="AAO78935">
    <property type="protein sequence ID" value="AAO78935"/>
    <property type="gene ID" value="BT_3830"/>
</dbReference>
<accession>Q877R4</accession>
<organism evidence="2 4">
    <name type="scientific">Bacteroides thetaiotaomicron (strain ATCC 29148 / DSM 2079 / JCM 5827 / CCUG 10774 / NCTC 10582 / VPI-5482 / E50)</name>
    <dbReference type="NCBI Taxonomy" id="226186"/>
    <lineage>
        <taxon>Bacteria</taxon>
        <taxon>Pseudomonadati</taxon>
        <taxon>Bacteroidota</taxon>
        <taxon>Bacteroidia</taxon>
        <taxon>Bacteroidales</taxon>
        <taxon>Bacteroidaceae</taxon>
        <taxon>Bacteroides</taxon>
    </lineage>
</organism>
<protein>
    <submittedName>
        <fullName evidence="2">Methyltransferase</fullName>
    </submittedName>
</protein>
<dbReference type="HOGENOM" id="CLU_1048434_0_0_10"/>
<gene>
    <name evidence="2" type="ordered locus">BT_1864</name>
    <name evidence="3" type="ordered locus">BT_3830</name>
</gene>
<dbReference type="EMBL" id="AE015928">
    <property type="protein sequence ID" value="AAO76971.1"/>
    <property type="molecule type" value="Genomic_DNA"/>
</dbReference>
<reference evidence="2 4" key="2">
    <citation type="journal article" date="2009" name="Proc. Natl. Acad. Sci. U.S.A.">
        <title>Characterizing a model human gut microbiota composed of members of its two dominant bacterial phyla.</title>
        <authorList>
            <person name="Mahowald M.A."/>
            <person name="Rey F.E."/>
            <person name="Seedorf H."/>
            <person name="Turnbaugh P.J."/>
            <person name="Fulton R.S."/>
            <person name="Wollam A."/>
            <person name="Shah N."/>
            <person name="Wang C."/>
            <person name="Magrini V."/>
            <person name="Wilson R.K."/>
            <person name="Cantarel B.L."/>
            <person name="Coutinho P.M."/>
            <person name="Henrissat B."/>
            <person name="Crock L.W."/>
            <person name="Russell A."/>
            <person name="Verberkmoes N.C."/>
            <person name="Hettich R.L."/>
            <person name="Gordon J.I."/>
        </authorList>
    </citation>
    <scope>NUCLEOTIDE SEQUENCE [LARGE SCALE GENOMIC DNA]</scope>
    <source>
        <strain evidence="4">ATCC 29148 / DSM 2079 / JCM 5827 / CCUG 10774 / NCTC 10582 / VPI-5482 / E50</strain>
        <strain evidence="2">VPI-5482</strain>
    </source>
</reference>
<dbReference type="SUPFAM" id="SSF53335">
    <property type="entry name" value="S-adenosyl-L-methionine-dependent methyltransferases"/>
    <property type="match status" value="1"/>
</dbReference>
<dbReference type="eggNOG" id="COG2227">
    <property type="taxonomic scope" value="Bacteria"/>
</dbReference>
<proteinExistence type="predicted"/>
<dbReference type="InterPro" id="IPR025714">
    <property type="entry name" value="Methyltranfer_dom"/>
</dbReference>
<evidence type="ECO:0000313" key="4">
    <source>
        <dbReference type="Proteomes" id="UP000001414"/>
    </source>
</evidence>
<name>Q877R4_BACTN</name>
<dbReference type="EMBL" id="AE015928">
    <property type="protein sequence ID" value="AAO78935.1"/>
    <property type="molecule type" value="Genomic_DNA"/>
</dbReference>
<feature type="domain" description="Methyltransferase" evidence="1">
    <location>
        <begin position="1"/>
        <end position="101"/>
    </location>
</feature>
<dbReference type="GO" id="GO:0032259">
    <property type="term" value="P:methylation"/>
    <property type="evidence" value="ECO:0007669"/>
    <property type="project" value="UniProtKB-KW"/>
</dbReference>
<dbReference type="EnsemblBacteria" id="AAO76971">
    <property type="protein sequence ID" value="AAO76971"/>
    <property type="gene ID" value="BT_1864"/>
</dbReference>
<dbReference type="PaxDb" id="226186-BT_1864"/>
<keyword evidence="2" id="KW-0489">Methyltransferase</keyword>
<keyword evidence="2" id="KW-0808">Transferase</keyword>
<dbReference type="KEGG" id="bth:BT_1864"/>
<reference evidence="2 4" key="1">
    <citation type="journal article" date="2003" name="Science">
        <title>A genomic view of the human-Bacteroides thetaiotaomicron symbiosis.</title>
        <authorList>
            <person name="Xu J."/>
            <person name="Bjursell M.K."/>
            <person name="Himrod J."/>
            <person name="Deng S."/>
            <person name="Carmichael L.K."/>
            <person name="Chiang H.C."/>
            <person name="Hooper L.V."/>
            <person name="Gordon J.I."/>
        </authorList>
    </citation>
    <scope>NUCLEOTIDE SEQUENCE [LARGE SCALE GENOMIC DNA]</scope>
    <source>
        <strain evidence="4">ATCC 29148 / DSM 2079 / JCM 5827 / CCUG 10774 / NCTC 10582 / VPI-5482 / E50</strain>
        <strain evidence="2">VPI-5482</strain>
    </source>
</reference>
<dbReference type="PANTHER" id="PTHR43667:SF2">
    <property type="entry name" value="FATTY ACID C-METHYL TRANSFERASE"/>
    <property type="match status" value="1"/>
</dbReference>
<dbReference type="InterPro" id="IPR029063">
    <property type="entry name" value="SAM-dependent_MTases_sf"/>
</dbReference>
<dbReference type="KEGG" id="bth:BT_3830"/>
<dbReference type="Gene3D" id="3.40.50.150">
    <property type="entry name" value="Vaccinia Virus protein VP39"/>
    <property type="match status" value="1"/>
</dbReference>
<dbReference type="PANTHER" id="PTHR43667">
    <property type="entry name" value="CYCLOPROPANE-FATTY-ACYL-PHOSPHOLIPID SYNTHASE"/>
    <property type="match status" value="1"/>
</dbReference>